<evidence type="ECO:0000256" key="1">
    <source>
        <dbReference type="SAM" id="MobiDB-lite"/>
    </source>
</evidence>
<dbReference type="SMART" id="SM00450">
    <property type="entry name" value="RHOD"/>
    <property type="match status" value="1"/>
</dbReference>
<organism evidence="3 4">
    <name type="scientific">Mobilitalea sibirica</name>
    <dbReference type="NCBI Taxonomy" id="1462919"/>
    <lineage>
        <taxon>Bacteria</taxon>
        <taxon>Bacillati</taxon>
        <taxon>Bacillota</taxon>
        <taxon>Clostridia</taxon>
        <taxon>Lachnospirales</taxon>
        <taxon>Lachnospiraceae</taxon>
        <taxon>Mobilitalea</taxon>
    </lineage>
</organism>
<dbReference type="InterPro" id="IPR001763">
    <property type="entry name" value="Rhodanese-like_dom"/>
</dbReference>
<dbReference type="InterPro" id="IPR036873">
    <property type="entry name" value="Rhodanese-like_dom_sf"/>
</dbReference>
<protein>
    <submittedName>
        <fullName evidence="3">Rhodanese-like domain-containing protein</fullName>
    </submittedName>
</protein>
<evidence type="ECO:0000313" key="4">
    <source>
        <dbReference type="Proteomes" id="UP000623269"/>
    </source>
</evidence>
<name>A0A8J7H075_9FIRM</name>
<sequence>MTLTGCFNYGNMNEPRNDIKTSDTADDTDNTGITGETNSLVMEKITAEQAKEMMDQQEDIIILDVRTTQEFNSGHIEGAVLIPDYELAEVAEEQLKDKDAIILIYCRSGNRSAQAANTLQELGYTNLYDFGGIIDWPFDIIK</sequence>
<dbReference type="PANTHER" id="PTHR43031:SF1">
    <property type="entry name" value="PYRIDINE NUCLEOTIDE-DISULPHIDE OXIDOREDUCTASE"/>
    <property type="match status" value="1"/>
</dbReference>
<reference evidence="3" key="1">
    <citation type="submission" date="2020-12" db="EMBL/GenBank/DDBJ databases">
        <title>M. sibirica DSM 26468T genome.</title>
        <authorList>
            <person name="Thieme N."/>
            <person name="Rettenmaier R."/>
            <person name="Zverlov V."/>
            <person name="Liebl W."/>
        </authorList>
    </citation>
    <scope>NUCLEOTIDE SEQUENCE</scope>
    <source>
        <strain evidence="3">DSM 26468</strain>
    </source>
</reference>
<dbReference type="Gene3D" id="3.40.250.10">
    <property type="entry name" value="Rhodanese-like domain"/>
    <property type="match status" value="1"/>
</dbReference>
<accession>A0A8J7H075</accession>
<dbReference type="SUPFAM" id="SSF52821">
    <property type="entry name" value="Rhodanese/Cell cycle control phosphatase"/>
    <property type="match status" value="1"/>
</dbReference>
<feature type="region of interest" description="Disordered" evidence="1">
    <location>
        <begin position="12"/>
        <end position="35"/>
    </location>
</feature>
<dbReference type="PROSITE" id="PS50206">
    <property type="entry name" value="RHODANESE_3"/>
    <property type="match status" value="1"/>
</dbReference>
<keyword evidence="4" id="KW-1185">Reference proteome</keyword>
<proteinExistence type="predicted"/>
<dbReference type="Proteomes" id="UP000623269">
    <property type="component" value="Unassembled WGS sequence"/>
</dbReference>
<comment type="caution">
    <text evidence="3">The sequence shown here is derived from an EMBL/GenBank/DDBJ whole genome shotgun (WGS) entry which is preliminary data.</text>
</comment>
<dbReference type="CDD" id="cd00158">
    <property type="entry name" value="RHOD"/>
    <property type="match status" value="1"/>
</dbReference>
<gene>
    <name evidence="3" type="ORF">I5677_00615</name>
</gene>
<evidence type="ECO:0000313" key="3">
    <source>
        <dbReference type="EMBL" id="MBH1939389.1"/>
    </source>
</evidence>
<dbReference type="PANTHER" id="PTHR43031">
    <property type="entry name" value="FAD-DEPENDENT OXIDOREDUCTASE"/>
    <property type="match status" value="1"/>
</dbReference>
<evidence type="ECO:0000259" key="2">
    <source>
        <dbReference type="PROSITE" id="PS50206"/>
    </source>
</evidence>
<feature type="domain" description="Rhodanese" evidence="2">
    <location>
        <begin position="56"/>
        <end position="142"/>
    </location>
</feature>
<dbReference type="Pfam" id="PF00581">
    <property type="entry name" value="Rhodanese"/>
    <property type="match status" value="1"/>
</dbReference>
<dbReference type="InterPro" id="IPR050229">
    <property type="entry name" value="GlpE_sulfurtransferase"/>
</dbReference>
<dbReference type="EMBL" id="JAEAGR010000001">
    <property type="protein sequence ID" value="MBH1939389.1"/>
    <property type="molecule type" value="Genomic_DNA"/>
</dbReference>
<dbReference type="AlphaFoldDB" id="A0A8J7H075"/>